<sequence>MLRFNALGRRVAAPRAAATFVSRFSTDAPLVRAQIKRLPTLTEVQFKGTRPVDLHIRASHAENIELAAAVPDAFHVVTHPTEKSLRIMDSVGGETPSPQAKDSDPVRVELHLPSQLNLVVSLTDGHVTIHDKLEADVTVGVGRGNITVDKLRGPFLRLTTNHGTITVTSLVESDYVKLVAHQIDCKRLMAKRADITLSKDTDARDSSFGAMYTSLATLLSASTGTLAVGNVHGALDIRSDRHGAIRVGGVNGALVVEDTGDACKLDVHFDAIQEMDGTASRLVCGGDAHVSVAPSIPVHVDLHATAVDTTDVGFESGFERDQLEEDYVVATGTVVSKATETPVSLGGAGKINLEGAKASAMTTSFFSQDDDSDGAASPPSIFVHAVSGKITFKQLSWMDKIKQTHRVKGP</sequence>
<evidence type="ECO:0000313" key="2">
    <source>
        <dbReference type="EMBL" id="VFU01163.1"/>
    </source>
</evidence>
<accession>A0A485LS88</accession>
<protein>
    <submittedName>
        <fullName evidence="2">Aste57867_24524 protein</fullName>
    </submittedName>
</protein>
<keyword evidence="3" id="KW-1185">Reference proteome</keyword>
<evidence type="ECO:0000313" key="1">
    <source>
        <dbReference type="EMBL" id="KAF0683400.1"/>
    </source>
</evidence>
<dbReference type="OrthoDB" id="78128at2759"/>
<dbReference type="Proteomes" id="UP000332933">
    <property type="component" value="Unassembled WGS sequence"/>
</dbReference>
<dbReference type="PANTHER" id="PTHR34094:SF1">
    <property type="entry name" value="PROTEIN FAM185A"/>
    <property type="match status" value="1"/>
</dbReference>
<proteinExistence type="predicted"/>
<dbReference type="EMBL" id="CAADRA010007431">
    <property type="protein sequence ID" value="VFU01163.1"/>
    <property type="molecule type" value="Genomic_DNA"/>
</dbReference>
<organism evidence="2 3">
    <name type="scientific">Aphanomyces stellatus</name>
    <dbReference type="NCBI Taxonomy" id="120398"/>
    <lineage>
        <taxon>Eukaryota</taxon>
        <taxon>Sar</taxon>
        <taxon>Stramenopiles</taxon>
        <taxon>Oomycota</taxon>
        <taxon>Saprolegniomycetes</taxon>
        <taxon>Saprolegniales</taxon>
        <taxon>Verrucalvaceae</taxon>
        <taxon>Aphanomyces</taxon>
    </lineage>
</organism>
<evidence type="ECO:0000313" key="3">
    <source>
        <dbReference type="Proteomes" id="UP000332933"/>
    </source>
</evidence>
<reference evidence="2 3" key="1">
    <citation type="submission" date="2019-03" db="EMBL/GenBank/DDBJ databases">
        <authorList>
            <person name="Gaulin E."/>
            <person name="Dumas B."/>
        </authorList>
    </citation>
    <scope>NUCLEOTIDE SEQUENCE [LARGE SCALE GENOMIC DNA]</scope>
    <source>
        <strain evidence="2">CBS 568.67</strain>
    </source>
</reference>
<dbReference type="AlphaFoldDB" id="A0A485LS88"/>
<dbReference type="PANTHER" id="PTHR34094">
    <property type="match status" value="1"/>
</dbReference>
<gene>
    <name evidence="2" type="primary">Aste57867_24524</name>
    <name evidence="1" type="ORF">As57867_024447</name>
    <name evidence="2" type="ORF">ASTE57867_24524</name>
</gene>
<name>A0A485LS88_9STRA</name>
<reference evidence="1" key="2">
    <citation type="submission" date="2019-06" db="EMBL/GenBank/DDBJ databases">
        <title>Genomics analysis of Aphanomyces spp. identifies a new class of oomycete effector associated with host adaptation.</title>
        <authorList>
            <person name="Gaulin E."/>
        </authorList>
    </citation>
    <scope>NUCLEOTIDE SEQUENCE</scope>
    <source>
        <strain evidence="1">CBS 578.67</strain>
    </source>
</reference>
<dbReference type="EMBL" id="VJMH01007405">
    <property type="protein sequence ID" value="KAF0683400.1"/>
    <property type="molecule type" value="Genomic_DNA"/>
</dbReference>